<feature type="compositionally biased region" description="Basic residues" evidence="1">
    <location>
        <begin position="1"/>
        <end position="10"/>
    </location>
</feature>
<evidence type="ECO:0000313" key="4">
    <source>
        <dbReference type="Proteomes" id="UP000078544"/>
    </source>
</evidence>
<feature type="region of interest" description="Disordered" evidence="1">
    <location>
        <begin position="1"/>
        <end position="21"/>
    </location>
</feature>
<proteinExistence type="predicted"/>
<comment type="caution">
    <text evidence="3">The sequence shown here is derived from an EMBL/GenBank/DDBJ whole genome shotgun (WGS) entry which is preliminary data.</text>
</comment>
<dbReference type="STRING" id="1081109.A0A167WR02"/>
<feature type="compositionally biased region" description="Basic residues" evidence="1">
    <location>
        <begin position="507"/>
        <end position="517"/>
    </location>
</feature>
<dbReference type="Proteomes" id="UP000078544">
    <property type="component" value="Unassembled WGS sequence"/>
</dbReference>
<feature type="compositionally biased region" description="Polar residues" evidence="1">
    <location>
        <begin position="468"/>
        <end position="483"/>
    </location>
</feature>
<feature type="region of interest" description="Disordered" evidence="1">
    <location>
        <begin position="59"/>
        <end position="92"/>
    </location>
</feature>
<keyword evidence="4" id="KW-1185">Reference proteome</keyword>
<feature type="region of interest" description="Disordered" evidence="1">
    <location>
        <begin position="127"/>
        <end position="174"/>
    </location>
</feature>
<gene>
    <name evidence="3" type="ORF">AAL_07813</name>
</gene>
<organism evidence="3 4">
    <name type="scientific">Moelleriella libera RCEF 2490</name>
    <dbReference type="NCBI Taxonomy" id="1081109"/>
    <lineage>
        <taxon>Eukaryota</taxon>
        <taxon>Fungi</taxon>
        <taxon>Dikarya</taxon>
        <taxon>Ascomycota</taxon>
        <taxon>Pezizomycotina</taxon>
        <taxon>Sordariomycetes</taxon>
        <taxon>Hypocreomycetidae</taxon>
        <taxon>Hypocreales</taxon>
        <taxon>Clavicipitaceae</taxon>
        <taxon>Moelleriella</taxon>
    </lineage>
</organism>
<feature type="compositionally biased region" description="Low complexity" evidence="1">
    <location>
        <begin position="127"/>
        <end position="137"/>
    </location>
</feature>
<name>A0A167WR02_9HYPO</name>
<protein>
    <recommendedName>
        <fullName evidence="2">DUF7924 domain-containing protein</fullName>
    </recommendedName>
</protein>
<dbReference type="Pfam" id="PF25545">
    <property type="entry name" value="DUF7924"/>
    <property type="match status" value="1"/>
</dbReference>
<evidence type="ECO:0000259" key="2">
    <source>
        <dbReference type="Pfam" id="PF25545"/>
    </source>
</evidence>
<sequence>MSGPHKRRHSSSSSDDISDCHLPKKLKLHYPPFPPRRFWEGLSEIPLTKNALQALNEENSQQSPVVLRHRQHQHRLRPRPHSKTRTRRQSADKIVRNYSEAASARLKAFARHGGPDLTVIRGFSQPSITSMSSSQSSLGRRKRASQSPATRSLGPPTKDGNTTKTTSTKSTGPYDRAFQQHLIDHNILPHRYEYPGGELPPEPDNLEDIRQALSQPRASLSPSKFTKDDFRKFERADAQAFKERDVTTNVIPIIEGHVNDRRCVAGEIPFTNLEHLTDGTLVPGNPDLYYGARPEQLHKTVRQKLRNLIVPSTQHDLPIVPNYCLQVKGPDGNLSVATRQASYDGALAARGIASLQSYNLQGQQHDNNAYTITSTYHGGQLKMYTSHPIPPTDGKEAGFVMTQIKTWGMTGDADTFRQGATAFRNGRDWAEKQRDKIIKQVNNRVSCGPGTVSISRGLGLSLESDTSLGEQTAATSQETLFNPHSRDAQSYESDTSADELSLEFQPRAKRNKSPQKI</sequence>
<reference evidence="3 4" key="1">
    <citation type="journal article" date="2016" name="Genome Biol. Evol.">
        <title>Divergent and convergent evolution of fungal pathogenicity.</title>
        <authorList>
            <person name="Shang Y."/>
            <person name="Xiao G."/>
            <person name="Zheng P."/>
            <person name="Cen K."/>
            <person name="Zhan S."/>
            <person name="Wang C."/>
        </authorList>
    </citation>
    <scope>NUCLEOTIDE SEQUENCE [LARGE SCALE GENOMIC DNA]</scope>
    <source>
        <strain evidence="3 4">RCEF 2490</strain>
    </source>
</reference>
<accession>A0A167WR02</accession>
<dbReference type="AlphaFoldDB" id="A0A167WR02"/>
<feature type="compositionally biased region" description="Basic residues" evidence="1">
    <location>
        <begin position="67"/>
        <end position="88"/>
    </location>
</feature>
<dbReference type="OrthoDB" id="5336565at2759"/>
<evidence type="ECO:0000313" key="3">
    <source>
        <dbReference type="EMBL" id="KZZ89165.1"/>
    </source>
</evidence>
<dbReference type="InterPro" id="IPR057684">
    <property type="entry name" value="DUF7924"/>
</dbReference>
<feature type="domain" description="DUF7924" evidence="2">
    <location>
        <begin position="285"/>
        <end position="438"/>
    </location>
</feature>
<evidence type="ECO:0000256" key="1">
    <source>
        <dbReference type="SAM" id="MobiDB-lite"/>
    </source>
</evidence>
<feature type="region of interest" description="Disordered" evidence="1">
    <location>
        <begin position="468"/>
        <end position="517"/>
    </location>
</feature>
<dbReference type="EMBL" id="AZGY01000026">
    <property type="protein sequence ID" value="KZZ89165.1"/>
    <property type="molecule type" value="Genomic_DNA"/>
</dbReference>
<feature type="compositionally biased region" description="Low complexity" evidence="1">
    <location>
        <begin position="154"/>
        <end position="173"/>
    </location>
</feature>